<evidence type="ECO:0000256" key="3">
    <source>
        <dbReference type="ARBA" id="ARBA00015071"/>
    </source>
</evidence>
<feature type="region of interest" description="Disordered" evidence="10">
    <location>
        <begin position="165"/>
        <end position="250"/>
    </location>
</feature>
<feature type="compositionally biased region" description="Basic residues" evidence="10">
    <location>
        <begin position="205"/>
        <end position="214"/>
    </location>
</feature>
<proteinExistence type="inferred from homology"/>
<feature type="domain" description="C3H1-type" evidence="11">
    <location>
        <begin position="665"/>
        <end position="690"/>
    </location>
</feature>
<evidence type="ECO:0000259" key="11">
    <source>
        <dbReference type="PROSITE" id="PS50103"/>
    </source>
</evidence>
<feature type="compositionally biased region" description="Basic and acidic residues" evidence="10">
    <location>
        <begin position="215"/>
        <end position="230"/>
    </location>
</feature>
<dbReference type="STRING" id="307972.A0A2G8KC83"/>
<dbReference type="EMBL" id="MRZV01000701">
    <property type="protein sequence ID" value="PIK45618.1"/>
    <property type="molecule type" value="Genomic_DNA"/>
</dbReference>
<keyword evidence="7 9" id="KW-0862">Zinc</keyword>
<evidence type="ECO:0000256" key="9">
    <source>
        <dbReference type="PROSITE-ProRule" id="PRU00723"/>
    </source>
</evidence>
<dbReference type="GO" id="GO:0043488">
    <property type="term" value="P:regulation of mRNA stability"/>
    <property type="evidence" value="ECO:0007669"/>
    <property type="project" value="InterPro"/>
</dbReference>
<feature type="region of interest" description="Disordered" evidence="10">
    <location>
        <begin position="816"/>
        <end position="851"/>
    </location>
</feature>
<comment type="subcellular location">
    <subcellularLocation>
        <location evidence="1">Nucleus</location>
    </subcellularLocation>
</comment>
<name>A0A2G8KC83_STIJA</name>
<evidence type="ECO:0000256" key="4">
    <source>
        <dbReference type="ARBA" id="ARBA00022723"/>
    </source>
</evidence>
<dbReference type="GO" id="GO:0008270">
    <property type="term" value="F:zinc ion binding"/>
    <property type="evidence" value="ECO:0007669"/>
    <property type="project" value="UniProtKB-KW"/>
</dbReference>
<dbReference type="PANTHER" id="PTHR14738">
    <property type="entry name" value="ZINC FINGER CCCH DOMAIN-CONTAINING PROTEIN 14"/>
    <property type="match status" value="1"/>
</dbReference>
<feature type="compositionally biased region" description="Basic residues" evidence="10">
    <location>
        <begin position="81"/>
        <end position="95"/>
    </location>
</feature>
<feature type="compositionally biased region" description="Polar residues" evidence="10">
    <location>
        <begin position="115"/>
        <end position="144"/>
    </location>
</feature>
<keyword evidence="13" id="KW-1185">Reference proteome</keyword>
<dbReference type="Gene3D" id="4.10.1000.30">
    <property type="match status" value="2"/>
</dbReference>
<reference evidence="12 13" key="1">
    <citation type="journal article" date="2017" name="PLoS Biol.">
        <title>The sea cucumber genome provides insights into morphological evolution and visceral regeneration.</title>
        <authorList>
            <person name="Zhang X."/>
            <person name="Sun L."/>
            <person name="Yuan J."/>
            <person name="Sun Y."/>
            <person name="Gao Y."/>
            <person name="Zhang L."/>
            <person name="Li S."/>
            <person name="Dai H."/>
            <person name="Hamel J.F."/>
            <person name="Liu C."/>
            <person name="Yu Y."/>
            <person name="Liu S."/>
            <person name="Lin W."/>
            <person name="Guo K."/>
            <person name="Jin S."/>
            <person name="Xu P."/>
            <person name="Storey K.B."/>
            <person name="Huan P."/>
            <person name="Zhang T."/>
            <person name="Zhou Y."/>
            <person name="Zhang J."/>
            <person name="Lin C."/>
            <person name="Li X."/>
            <person name="Xing L."/>
            <person name="Huo D."/>
            <person name="Sun M."/>
            <person name="Wang L."/>
            <person name="Mercier A."/>
            <person name="Li F."/>
            <person name="Yang H."/>
            <person name="Xiang J."/>
        </authorList>
    </citation>
    <scope>NUCLEOTIDE SEQUENCE [LARGE SCALE GENOMIC DNA]</scope>
    <source>
        <strain evidence="12">Shaxun</strain>
        <tissue evidence="12">Muscle</tissue>
    </source>
</reference>
<evidence type="ECO:0000256" key="10">
    <source>
        <dbReference type="SAM" id="MobiDB-lite"/>
    </source>
</evidence>
<dbReference type="GO" id="GO:0005634">
    <property type="term" value="C:nucleus"/>
    <property type="evidence" value="ECO:0007669"/>
    <property type="project" value="UniProtKB-SubCell"/>
</dbReference>
<comment type="similarity">
    <text evidence="2">Belongs to the ZC3H14 family.</text>
</comment>
<dbReference type="GO" id="GO:0008143">
    <property type="term" value="F:poly(A) binding"/>
    <property type="evidence" value="ECO:0007669"/>
    <property type="project" value="InterPro"/>
</dbReference>
<protein>
    <recommendedName>
        <fullName evidence="3">Zinc finger CCCH domain-containing protein 14</fullName>
    </recommendedName>
</protein>
<evidence type="ECO:0000256" key="5">
    <source>
        <dbReference type="ARBA" id="ARBA00022737"/>
    </source>
</evidence>
<feature type="region of interest" description="Disordered" evidence="10">
    <location>
        <begin position="646"/>
        <end position="666"/>
    </location>
</feature>
<dbReference type="AlphaFoldDB" id="A0A2G8KC83"/>
<keyword evidence="8" id="KW-0539">Nucleus</keyword>
<dbReference type="PROSITE" id="PS50103">
    <property type="entry name" value="ZF_C3H1"/>
    <property type="match status" value="2"/>
</dbReference>
<feature type="zinc finger region" description="C3H1-type" evidence="9">
    <location>
        <begin position="665"/>
        <end position="690"/>
    </location>
</feature>
<dbReference type="InterPro" id="IPR000571">
    <property type="entry name" value="Znf_CCCH"/>
</dbReference>
<keyword evidence="4 9" id="KW-0479">Metal-binding</keyword>
<evidence type="ECO:0000256" key="8">
    <source>
        <dbReference type="ARBA" id="ARBA00023242"/>
    </source>
</evidence>
<evidence type="ECO:0000256" key="7">
    <source>
        <dbReference type="ARBA" id="ARBA00022833"/>
    </source>
</evidence>
<dbReference type="Proteomes" id="UP000230750">
    <property type="component" value="Unassembled WGS sequence"/>
</dbReference>
<dbReference type="FunFam" id="4.10.1000.30:FF:000001">
    <property type="entry name" value="Zinc finger CCCH domain-containing protein 14"/>
    <property type="match status" value="1"/>
</dbReference>
<dbReference type="OrthoDB" id="5589010at2759"/>
<evidence type="ECO:0000313" key="13">
    <source>
        <dbReference type="Proteomes" id="UP000230750"/>
    </source>
</evidence>
<evidence type="ECO:0000256" key="2">
    <source>
        <dbReference type="ARBA" id="ARBA00008423"/>
    </source>
</evidence>
<feature type="compositionally biased region" description="Polar residues" evidence="10">
    <location>
        <begin position="231"/>
        <end position="245"/>
    </location>
</feature>
<comment type="caution">
    <text evidence="12">The sequence shown here is derived from an EMBL/GenBank/DDBJ whole genome shotgun (WGS) entry which is preliminary data.</text>
</comment>
<dbReference type="GO" id="GO:0005737">
    <property type="term" value="C:cytoplasm"/>
    <property type="evidence" value="ECO:0007669"/>
    <property type="project" value="TreeGrafter"/>
</dbReference>
<keyword evidence="5" id="KW-0677">Repeat</keyword>
<dbReference type="Gene3D" id="1.20.1390.10">
    <property type="entry name" value="PWI domain"/>
    <property type="match status" value="1"/>
</dbReference>
<dbReference type="SMART" id="SM00356">
    <property type="entry name" value="ZnF_C3H1"/>
    <property type="match status" value="3"/>
</dbReference>
<dbReference type="Pfam" id="PF14608">
    <property type="entry name" value="zf-CCCH_2"/>
    <property type="match status" value="5"/>
</dbReference>
<dbReference type="PANTHER" id="PTHR14738:SF29">
    <property type="entry name" value="ZINC FINGER CCCH DOMAIN-CONTAINING PROTEIN 14"/>
    <property type="match status" value="1"/>
</dbReference>
<feature type="compositionally biased region" description="Polar residues" evidence="10">
    <location>
        <begin position="842"/>
        <end position="851"/>
    </location>
</feature>
<evidence type="ECO:0000313" key="12">
    <source>
        <dbReference type="EMBL" id="PIK45618.1"/>
    </source>
</evidence>
<evidence type="ECO:0000256" key="6">
    <source>
        <dbReference type="ARBA" id="ARBA00022771"/>
    </source>
</evidence>
<gene>
    <name evidence="12" type="ORF">BSL78_17523</name>
</gene>
<feature type="compositionally biased region" description="Low complexity" evidence="10">
    <location>
        <begin position="98"/>
        <end position="110"/>
    </location>
</feature>
<evidence type="ECO:0000256" key="1">
    <source>
        <dbReference type="ARBA" id="ARBA00004123"/>
    </source>
</evidence>
<organism evidence="12 13">
    <name type="scientific">Stichopus japonicus</name>
    <name type="common">Sea cucumber</name>
    <dbReference type="NCBI Taxonomy" id="307972"/>
    <lineage>
        <taxon>Eukaryota</taxon>
        <taxon>Metazoa</taxon>
        <taxon>Echinodermata</taxon>
        <taxon>Eleutherozoa</taxon>
        <taxon>Echinozoa</taxon>
        <taxon>Holothuroidea</taxon>
        <taxon>Aspidochirotacea</taxon>
        <taxon>Aspidochirotida</taxon>
        <taxon>Stichopodidae</taxon>
        <taxon>Apostichopus</taxon>
    </lineage>
</organism>
<accession>A0A2G8KC83</accession>
<feature type="region of interest" description="Disordered" evidence="10">
    <location>
        <begin position="77"/>
        <end position="147"/>
    </location>
</feature>
<sequence length="851" mass="94593">MNSGKAIRQKIRDAIKAKLVDLGCYVDDELPDYIMVMLANKRSEAQMTQDLDLFLNNNATFFTSWLFELLGKLEQKPVKSEKKKKKKDKSSKHKSQKSEASSSSHQKQSEPAQPATKQTPETLHSSPLEQQEQKLVTPTVSGESSAPVISILSDTHDVLDEELTKEIDADRRKSKQSTKVTHSDPSRGVKQGEAGSGSSSSSSSYRHHVIHQRASKSDSQHLKKPAEKSHGTTTRNVAESTTSQKPKSDVKLRLGERHVEEVIVSEICVIVKNLKFEEANCLLDVSRKRQGLGSVVAQVIHHDVEEESSDEDVSAAKKVASSVRATRRTNVQAVKPAIVREITQRVATSSGRISSSSAGDQGIQSRSLQREFLDRDFDSQTFQTVENQAEGDVDGNEGEHEEQELVEVVPVQGQKGVFVYKNVVAVVGSSRRTVDEAQVEPVNEEEDIEESFHAVIQQEADSRQIYVAENVSVADSTQSPENPLEEEIEEVAFEEVEEEEDGEMQLPEEGYSVEEEGQKVPKGVTQIGASPRFIVTLEGAQRHLNLSANQRCKIQRKAVKRGHAQTAHMPDIVITKQPRKSLSPEVKRQFIFTDTRGPEEVAPVMTPEEMDQEEEEEEESMLVEKAPFMVYSNVPKVEPLTISMQDSDEDEGFEAEEPSQREESNKANERCKFWPACKNGDSCTFMHPTTPCRTFPKCKFGDKCLYIHPNCKFDSLCTKPSCPYTHATRKSVPPVALHLGKPMLHLPAPPPPPRQGVKAACKFHPGCQNPQCTFLHPKLCRFGKGCSRLGCKFFHANVAVRSSLTWTKEAKHISQRPFAAPTSTPAPVPKSAHLHIRPVLTPSPNMSSPPK</sequence>
<keyword evidence="6 9" id="KW-0863">Zinc-finger</keyword>
<feature type="zinc finger region" description="C3H1-type" evidence="9">
    <location>
        <begin position="691"/>
        <end position="711"/>
    </location>
</feature>
<dbReference type="InterPro" id="IPR040366">
    <property type="entry name" value="Nab2/ZC3H14"/>
</dbReference>
<feature type="compositionally biased region" description="Acidic residues" evidence="10">
    <location>
        <begin position="646"/>
        <end position="657"/>
    </location>
</feature>
<feature type="domain" description="C3H1-type" evidence="11">
    <location>
        <begin position="691"/>
        <end position="711"/>
    </location>
</feature>